<sequence>MFGGTSSPFGQKSATPGTTGGFGQQPAFGTAGASTGTFGTSQQPAFGQTPAFGQSAAAPSFGNPTTQPSFGTPTSTPAFGAPTSTPAFGTTTSAPAFGAPGATPAFGAPTSTPAFGTQTATPAFGTQTATPAFGTQAATPAFGTQTATPSFGTQTATPAFGTPTSTPAFGAPTSTPAFGTPTSTPAFGNTTLSFGTTQQKTGFGTPQSSVGFGVGNTQPSLTATTAQSGFGFTNTVGQPGFGASTTTTSVLATSTAATPSVNFNPPQTTAIGFNISKAPTLSFGTPTTAATQSSLTFGTSLTPKPVTSTALTSSGFAFGTATTTTQAAITTQALNSGLGLSGLSYSSTAIGGKSMLTITGNTATPLYGTKSSDLNASKTQGQVPPKCQAVHPLVLEMVESFKNHIKEQKHLCLEVSRASLKPINKISSDAENVKKSVMKLERAVNKNKMLNSKLKEETVKALADVEIAQKAMDYPGGFPCDNSIVTDYFLQLANKFQAQVVALRIELENTEKSIMCELNPAAFTPQELSTTMQRLYECFVALAGRFQFVHAQISNVKVQHLELRKRKLEDYTDIFSKKNFSMKATNEAASLTMGPSPFSGFRNYHSMNMNSSQQQNDTHPSLSATAMAHSFLNNSLNKSALHNTSLLASPSSSAPGSKRGKR</sequence>
<keyword evidence="5" id="KW-0811">Translocation</keyword>
<feature type="compositionally biased region" description="Polar residues" evidence="9">
    <location>
        <begin position="116"/>
        <end position="128"/>
    </location>
</feature>
<feature type="coiled-coil region" evidence="8">
    <location>
        <begin position="423"/>
        <end position="460"/>
    </location>
</feature>
<organism evidence="10 11">
    <name type="scientific">Nezara viridula</name>
    <name type="common">Southern green stink bug</name>
    <name type="synonym">Cimex viridulus</name>
    <dbReference type="NCBI Taxonomy" id="85310"/>
    <lineage>
        <taxon>Eukaryota</taxon>
        <taxon>Metazoa</taxon>
        <taxon>Ecdysozoa</taxon>
        <taxon>Arthropoda</taxon>
        <taxon>Hexapoda</taxon>
        <taxon>Insecta</taxon>
        <taxon>Pterygota</taxon>
        <taxon>Neoptera</taxon>
        <taxon>Paraneoptera</taxon>
        <taxon>Hemiptera</taxon>
        <taxon>Heteroptera</taxon>
        <taxon>Panheteroptera</taxon>
        <taxon>Pentatomomorpha</taxon>
        <taxon>Pentatomoidea</taxon>
        <taxon>Pentatomidae</taxon>
        <taxon>Pentatominae</taxon>
        <taxon>Nezara</taxon>
    </lineage>
</organism>
<dbReference type="GO" id="GO:0005643">
    <property type="term" value="C:nuclear pore"/>
    <property type="evidence" value="ECO:0007669"/>
    <property type="project" value="UniProtKB-SubCell"/>
</dbReference>
<dbReference type="PANTHER" id="PTHR13437">
    <property type="entry name" value="NUCLEOPORIN P58/P45 NUCLEOPORIN-LIKE PROTEIN 1"/>
    <property type="match status" value="1"/>
</dbReference>
<evidence type="ECO:0000256" key="1">
    <source>
        <dbReference type="ARBA" id="ARBA00004567"/>
    </source>
</evidence>
<evidence type="ECO:0000256" key="9">
    <source>
        <dbReference type="SAM" id="MobiDB-lite"/>
    </source>
</evidence>
<evidence type="ECO:0000256" key="3">
    <source>
        <dbReference type="ARBA" id="ARBA00022816"/>
    </source>
</evidence>
<dbReference type="OrthoDB" id="2538017at2759"/>
<evidence type="ECO:0000256" key="6">
    <source>
        <dbReference type="ARBA" id="ARBA00023132"/>
    </source>
</evidence>
<dbReference type="GO" id="GO:0017056">
    <property type="term" value="F:structural constituent of nuclear pore"/>
    <property type="evidence" value="ECO:0007669"/>
    <property type="project" value="InterPro"/>
</dbReference>
<dbReference type="GO" id="GO:0051028">
    <property type="term" value="P:mRNA transport"/>
    <property type="evidence" value="ECO:0007669"/>
    <property type="project" value="UniProtKB-KW"/>
</dbReference>
<comment type="subcellular location">
    <subcellularLocation>
        <location evidence="1">Nucleus</location>
        <location evidence="1">Nuclear pore complex</location>
    </subcellularLocation>
</comment>
<protein>
    <submittedName>
        <fullName evidence="10">Uncharacterized protein</fullName>
    </submittedName>
</protein>
<evidence type="ECO:0000313" key="11">
    <source>
        <dbReference type="Proteomes" id="UP001152798"/>
    </source>
</evidence>
<feature type="region of interest" description="Disordered" evidence="9">
    <location>
        <begin position="1"/>
        <end position="128"/>
    </location>
</feature>
<gene>
    <name evidence="10" type="ORF">NEZAVI_LOCUS10631</name>
</gene>
<dbReference type="Pfam" id="PF15967">
    <property type="entry name" value="Nucleoporin_FG2"/>
    <property type="match status" value="1"/>
</dbReference>
<reference evidence="10" key="1">
    <citation type="submission" date="2022-01" db="EMBL/GenBank/DDBJ databases">
        <authorList>
            <person name="King R."/>
        </authorList>
    </citation>
    <scope>NUCLEOTIDE SEQUENCE</scope>
</reference>
<keyword evidence="2" id="KW-0813">Transport</keyword>
<keyword evidence="6" id="KW-0906">Nuclear pore complex</keyword>
<keyword evidence="8" id="KW-0175">Coiled coil</keyword>
<accession>A0A9P0HH63</accession>
<feature type="compositionally biased region" description="Polar residues" evidence="9">
    <location>
        <begin position="1"/>
        <end position="13"/>
    </location>
</feature>
<dbReference type="Gene3D" id="6.10.140.1350">
    <property type="match status" value="1"/>
</dbReference>
<feature type="compositionally biased region" description="Low complexity" evidence="9">
    <location>
        <begin position="80"/>
        <end position="115"/>
    </location>
</feature>
<dbReference type="GO" id="GO:0015031">
    <property type="term" value="P:protein transport"/>
    <property type="evidence" value="ECO:0007669"/>
    <property type="project" value="UniProtKB-KW"/>
</dbReference>
<dbReference type="AlphaFoldDB" id="A0A9P0HH63"/>
<name>A0A9P0HH63_NEZVI</name>
<keyword evidence="3" id="KW-0509">mRNA transport</keyword>
<feature type="compositionally biased region" description="Polar residues" evidence="9">
    <location>
        <begin position="62"/>
        <end position="77"/>
    </location>
</feature>
<dbReference type="GO" id="GO:0008139">
    <property type="term" value="F:nuclear localization sequence binding"/>
    <property type="evidence" value="ECO:0007669"/>
    <property type="project" value="InterPro"/>
</dbReference>
<proteinExistence type="predicted"/>
<dbReference type="PANTHER" id="PTHR13437:SF2">
    <property type="entry name" value="NUCLEOPORIN P58_P45"/>
    <property type="match status" value="1"/>
</dbReference>
<evidence type="ECO:0000256" key="7">
    <source>
        <dbReference type="ARBA" id="ARBA00023242"/>
    </source>
</evidence>
<keyword evidence="4" id="KW-0653">Protein transport</keyword>
<dbReference type="Proteomes" id="UP001152798">
    <property type="component" value="Chromosome 5"/>
</dbReference>
<evidence type="ECO:0000256" key="4">
    <source>
        <dbReference type="ARBA" id="ARBA00022927"/>
    </source>
</evidence>
<dbReference type="EMBL" id="OV725081">
    <property type="protein sequence ID" value="CAH1401657.1"/>
    <property type="molecule type" value="Genomic_DNA"/>
</dbReference>
<evidence type="ECO:0000313" key="10">
    <source>
        <dbReference type="EMBL" id="CAH1401657.1"/>
    </source>
</evidence>
<evidence type="ECO:0000256" key="5">
    <source>
        <dbReference type="ARBA" id="ARBA00023010"/>
    </source>
</evidence>
<feature type="compositionally biased region" description="Low complexity" evidence="9">
    <location>
        <begin position="24"/>
        <end position="41"/>
    </location>
</feature>
<evidence type="ECO:0000256" key="2">
    <source>
        <dbReference type="ARBA" id="ARBA00022448"/>
    </source>
</evidence>
<keyword evidence="7" id="KW-0539">Nucleus</keyword>
<keyword evidence="11" id="KW-1185">Reference proteome</keyword>
<evidence type="ECO:0000256" key="8">
    <source>
        <dbReference type="SAM" id="Coils"/>
    </source>
</evidence>
<dbReference type="InterPro" id="IPR024882">
    <property type="entry name" value="NUP58/p45/49"/>
</dbReference>